<dbReference type="FunCoup" id="F6WUH0">
    <property type="interactions" value="468"/>
</dbReference>
<evidence type="ECO:0000256" key="8">
    <source>
        <dbReference type="ARBA" id="ARBA00031525"/>
    </source>
</evidence>
<dbReference type="NCBIfam" id="NF004733">
    <property type="entry name" value="PRK06074.1-5"/>
    <property type="match status" value="1"/>
</dbReference>
<dbReference type="Pfam" id="PF00329">
    <property type="entry name" value="Complex1_30kDa"/>
    <property type="match status" value="1"/>
</dbReference>
<evidence type="ECO:0000256" key="3">
    <source>
        <dbReference type="ARBA" id="ARBA00020084"/>
    </source>
</evidence>
<accession>F6WUH0</accession>
<evidence type="ECO:0000256" key="9">
    <source>
        <dbReference type="ARBA" id="ARBA00033303"/>
    </source>
</evidence>
<dbReference type="InterPro" id="IPR020396">
    <property type="entry name" value="NADH_UbQ_OxRdtase_CS"/>
</dbReference>
<protein>
    <recommendedName>
        <fullName evidence="3">NADH dehydrogenase [ubiquinone] iron-sulfur protein 3, mitochondrial</fullName>
    </recommendedName>
    <alternativeName>
        <fullName evidence="9">Complex I-30kD</fullName>
    </alternativeName>
    <alternativeName>
        <fullName evidence="8">NADH-ubiquinone oxidoreductase 30 kDa subunit</fullName>
    </alternativeName>
</protein>
<dbReference type="STRING" id="7719.ENSCINP00000021952"/>
<dbReference type="PANTHER" id="PTHR10884">
    <property type="entry name" value="NADH DEHYDROGENASE UBIQUINONE IRON-SULFUR PROTEIN 3"/>
    <property type="match status" value="1"/>
</dbReference>
<dbReference type="Ensembl" id="ENSCINT00000022198.2">
    <property type="protein sequence ID" value="ENSCINP00000021952.2"/>
    <property type="gene ID" value="ENSCING00000005926.3"/>
</dbReference>
<evidence type="ECO:0000256" key="2">
    <source>
        <dbReference type="ARBA" id="ARBA00007569"/>
    </source>
</evidence>
<dbReference type="HAMAP" id="MF_01357">
    <property type="entry name" value="NDH1_NuoC"/>
    <property type="match status" value="1"/>
</dbReference>
<dbReference type="GO" id="GO:0045271">
    <property type="term" value="C:respiratory chain complex I"/>
    <property type="evidence" value="ECO:0000318"/>
    <property type="project" value="GO_Central"/>
</dbReference>
<evidence type="ECO:0000256" key="5">
    <source>
        <dbReference type="ARBA" id="ARBA00022967"/>
    </source>
</evidence>
<accession>A0A1W2WQ20</accession>
<dbReference type="InterPro" id="IPR037232">
    <property type="entry name" value="NADH_quin_OxRdtase_su_C/D-like"/>
</dbReference>
<reference evidence="14" key="2">
    <citation type="journal article" date="2008" name="Genome Biol.">
        <title>Improved genome assembly and evidence-based global gene model set for the chordate Ciona intestinalis: new insight into intron and operon populations.</title>
        <authorList>
            <person name="Satou Y."/>
            <person name="Mineta K."/>
            <person name="Ogasawara M."/>
            <person name="Sasakura Y."/>
            <person name="Shoguchi E."/>
            <person name="Ueno K."/>
            <person name="Yamada L."/>
            <person name="Matsumoto J."/>
            <person name="Wasserscheid J."/>
            <person name="Dewar K."/>
            <person name="Wiley G.B."/>
            <person name="Macmil S.L."/>
            <person name="Roe B.A."/>
            <person name="Zeller R.W."/>
            <person name="Hastings K.E."/>
            <person name="Lemaire P."/>
            <person name="Lindquist E."/>
            <person name="Endo T."/>
            <person name="Hotta K."/>
            <person name="Inaba K."/>
        </authorList>
    </citation>
    <scope>NUCLEOTIDE SEQUENCE [LARGE SCALE GENOMIC DNA]</scope>
    <source>
        <strain evidence="14">wild type</strain>
    </source>
</reference>
<dbReference type="OrthoDB" id="37721at2759"/>
<dbReference type="InterPro" id="IPR001268">
    <property type="entry name" value="NADH_UbQ_OxRdtase_30kDa_su"/>
</dbReference>
<evidence type="ECO:0000313" key="14">
    <source>
        <dbReference type="Ensembl" id="ENSCINP00000021952.2"/>
    </source>
</evidence>
<dbReference type="GeneID" id="100183052"/>
<comment type="similarity">
    <text evidence="2 12">Belongs to the complex I 30 kDa subunit family.</text>
</comment>
<dbReference type="SUPFAM" id="SSF143243">
    <property type="entry name" value="Nqo5-like"/>
    <property type="match status" value="1"/>
</dbReference>
<proteinExistence type="inferred from homology"/>
<name>F6WUH0_CIOIN</name>
<evidence type="ECO:0000256" key="7">
    <source>
        <dbReference type="ARBA" id="ARBA00023075"/>
    </source>
</evidence>
<evidence type="ECO:0000256" key="4">
    <source>
        <dbReference type="ARBA" id="ARBA00022448"/>
    </source>
</evidence>
<sequence length="275" mass="31807">MASLFRSGLRLARNFGTKATVLGSHSSITRYSIPSCAKYSTDVSETSSGIIQPTEQIPAVRVSPEIARQKLVEYGNFVSECLPKFVQQVQITHTNELELLVDPEYIVQVISFLKDNALSQFTNLSDITVVDVPTRPCRFELVYNLLSLAYNQRIRVKSYTDELTAVDSIVEIHEGANWYEREIWDMFGVFFKNHPDLRRILTDYGFDGHPFRKDFPLSGYYEVRYDDETERIVREPLEMAQEFRKFDLTSPWEAFPKYRKPAELPPPPTETEDKK</sequence>
<evidence type="ECO:0000256" key="11">
    <source>
        <dbReference type="ARBA" id="ARBA00049551"/>
    </source>
</evidence>
<reference evidence="15" key="1">
    <citation type="journal article" date="2002" name="Science">
        <title>The draft genome of Ciona intestinalis: insights into chordate and vertebrate origins.</title>
        <authorList>
            <person name="Dehal P."/>
            <person name="Satou Y."/>
            <person name="Campbell R.K."/>
            <person name="Chapman J."/>
            <person name="Degnan B."/>
            <person name="De Tomaso A."/>
            <person name="Davidson B."/>
            <person name="Di Gregorio A."/>
            <person name="Gelpke M."/>
            <person name="Goodstein D.M."/>
            <person name="Harafuji N."/>
            <person name="Hastings K.E."/>
            <person name="Ho I."/>
            <person name="Hotta K."/>
            <person name="Huang W."/>
            <person name="Kawashima T."/>
            <person name="Lemaire P."/>
            <person name="Martinez D."/>
            <person name="Meinertzhagen I.A."/>
            <person name="Necula S."/>
            <person name="Nonaka M."/>
            <person name="Putnam N."/>
            <person name="Rash S."/>
            <person name="Saiga H."/>
            <person name="Satake M."/>
            <person name="Terry A."/>
            <person name="Yamada L."/>
            <person name="Wang H.G."/>
            <person name="Awazu S."/>
            <person name="Azumi K."/>
            <person name="Boore J."/>
            <person name="Branno M."/>
            <person name="Chin-Bow S."/>
            <person name="DeSantis R."/>
            <person name="Doyle S."/>
            <person name="Francino P."/>
            <person name="Keys D.N."/>
            <person name="Haga S."/>
            <person name="Hayashi H."/>
            <person name="Hino K."/>
            <person name="Imai K.S."/>
            <person name="Inaba K."/>
            <person name="Kano S."/>
            <person name="Kobayashi K."/>
            <person name="Kobayashi M."/>
            <person name="Lee B.I."/>
            <person name="Makabe K.W."/>
            <person name="Manohar C."/>
            <person name="Matassi G."/>
            <person name="Medina M."/>
            <person name="Mochizuki Y."/>
            <person name="Mount S."/>
            <person name="Morishita T."/>
            <person name="Miura S."/>
            <person name="Nakayama A."/>
            <person name="Nishizaka S."/>
            <person name="Nomoto H."/>
            <person name="Ohta F."/>
            <person name="Oishi K."/>
            <person name="Rigoutsos I."/>
            <person name="Sano M."/>
            <person name="Sasaki A."/>
            <person name="Sasakura Y."/>
            <person name="Shoguchi E."/>
            <person name="Shin-i T."/>
            <person name="Spagnuolo A."/>
            <person name="Stainier D."/>
            <person name="Suzuki M.M."/>
            <person name="Tassy O."/>
            <person name="Takatori N."/>
            <person name="Tokuoka M."/>
            <person name="Yagi K."/>
            <person name="Yoshizaki F."/>
            <person name="Wada S."/>
            <person name="Zhang C."/>
            <person name="Hyatt P.D."/>
            <person name="Larimer F."/>
            <person name="Detter C."/>
            <person name="Doggett N."/>
            <person name="Glavina T."/>
            <person name="Hawkins T."/>
            <person name="Richardson P."/>
            <person name="Lucas S."/>
            <person name="Kohara Y."/>
            <person name="Levine M."/>
            <person name="Satoh N."/>
            <person name="Rokhsar D.S."/>
        </authorList>
    </citation>
    <scope>NUCLEOTIDE SEQUENCE [LARGE SCALE GENOMIC DNA]</scope>
</reference>
<dbReference type="RefSeq" id="XP_002131761.1">
    <property type="nucleotide sequence ID" value="XM_002131725.4"/>
</dbReference>
<dbReference type="GO" id="GO:0008137">
    <property type="term" value="F:NADH dehydrogenase (ubiquinone) activity"/>
    <property type="evidence" value="ECO:0007669"/>
    <property type="project" value="UniProtKB-EC"/>
</dbReference>
<evidence type="ECO:0000256" key="12">
    <source>
        <dbReference type="RuleBase" id="RU003456"/>
    </source>
</evidence>
<dbReference type="AlphaFoldDB" id="F6WUH0"/>
<comment type="catalytic activity">
    <reaction evidence="11">
        <text>a ubiquinone + NADH + 5 H(+)(in) = a ubiquinol + NAD(+) + 4 H(+)(out)</text>
        <dbReference type="Rhea" id="RHEA:29091"/>
        <dbReference type="Rhea" id="RHEA-COMP:9565"/>
        <dbReference type="Rhea" id="RHEA-COMP:9566"/>
        <dbReference type="ChEBI" id="CHEBI:15378"/>
        <dbReference type="ChEBI" id="CHEBI:16389"/>
        <dbReference type="ChEBI" id="CHEBI:17976"/>
        <dbReference type="ChEBI" id="CHEBI:57540"/>
        <dbReference type="ChEBI" id="CHEBI:57945"/>
        <dbReference type="EC" id="7.1.1.2"/>
    </reaction>
</comment>
<dbReference type="InParanoid" id="F6WUH0"/>
<keyword evidence="6 12" id="KW-0520">NAD</keyword>
<comment type="subcellular location">
    <subcellularLocation>
        <location evidence="1">Mitochondrion</location>
    </subcellularLocation>
</comment>
<keyword evidence="5 12" id="KW-1278">Translocase</keyword>
<dbReference type="OMA" id="PCRKNRF"/>
<dbReference type="FunFam" id="3.30.460.80:FF:000002">
    <property type="entry name" value="NADH dehydrogenase iron-sulfur protein 3, mitochondrial"/>
    <property type="match status" value="1"/>
</dbReference>
<dbReference type="GeneTree" id="ENSGT00390000017480"/>
<dbReference type="EMBL" id="EAAA01001437">
    <property type="status" value="NOT_ANNOTATED_CDS"/>
    <property type="molecule type" value="Genomic_DNA"/>
</dbReference>
<dbReference type="PANTHER" id="PTHR10884:SF14">
    <property type="entry name" value="NADH DEHYDROGENASE [UBIQUINONE] IRON-SULFUR PROTEIN 3, MITOCHONDRIAL"/>
    <property type="match status" value="1"/>
</dbReference>
<dbReference type="Proteomes" id="UP000008144">
    <property type="component" value="Chromosome 2"/>
</dbReference>
<reference evidence="14" key="3">
    <citation type="submission" date="2025-08" db="UniProtKB">
        <authorList>
            <consortium name="Ensembl"/>
        </authorList>
    </citation>
    <scope>IDENTIFICATION</scope>
</reference>
<evidence type="ECO:0000259" key="13">
    <source>
        <dbReference type="Pfam" id="PF00329"/>
    </source>
</evidence>
<organism evidence="14 15">
    <name type="scientific">Ciona intestinalis</name>
    <name type="common">Transparent sea squirt</name>
    <name type="synonym">Ascidia intestinalis</name>
    <dbReference type="NCBI Taxonomy" id="7719"/>
    <lineage>
        <taxon>Eukaryota</taxon>
        <taxon>Metazoa</taxon>
        <taxon>Chordata</taxon>
        <taxon>Tunicata</taxon>
        <taxon>Ascidiacea</taxon>
        <taxon>Phlebobranchia</taxon>
        <taxon>Cionidae</taxon>
        <taxon>Ciona</taxon>
    </lineage>
</organism>
<evidence type="ECO:0000256" key="6">
    <source>
        <dbReference type="ARBA" id="ARBA00023027"/>
    </source>
</evidence>
<keyword evidence="15" id="KW-1185">Reference proteome</keyword>
<gene>
    <name evidence="14" type="primary">LOC100183052</name>
</gene>
<evidence type="ECO:0000313" key="15">
    <source>
        <dbReference type="Proteomes" id="UP000008144"/>
    </source>
</evidence>
<keyword evidence="7" id="KW-0830">Ubiquinone</keyword>
<feature type="domain" description="NADH:ubiquinone oxidoreductase 30kDa subunit" evidence="13">
    <location>
        <begin position="100"/>
        <end position="220"/>
    </location>
</feature>
<evidence type="ECO:0000256" key="10">
    <source>
        <dbReference type="ARBA" id="ARBA00047132"/>
    </source>
</evidence>
<dbReference type="GO" id="GO:0016651">
    <property type="term" value="F:oxidoreductase activity, acting on NAD(P)H"/>
    <property type="evidence" value="ECO:0007669"/>
    <property type="project" value="InterPro"/>
</dbReference>
<dbReference type="PROSITE" id="PS00542">
    <property type="entry name" value="COMPLEX1_30K"/>
    <property type="match status" value="1"/>
</dbReference>
<comment type="subunit">
    <text evidence="10">Core subunit of respiratory chain NADH dehydrogenase (Complex I) which is composed of 45 different subunits. Interacts with NDUFAF3. Interacts with RAB5IF. Found in subcomplexes containing subunits NDUFS2, MT-ND1 and NDUFA13.</text>
</comment>
<keyword evidence="4 12" id="KW-0813">Transport</keyword>
<dbReference type="Gene3D" id="3.30.460.80">
    <property type="entry name" value="NADH:ubiquinone oxidoreductase, 30kDa subunit"/>
    <property type="match status" value="1"/>
</dbReference>
<dbReference type="NCBIfam" id="TIGR01961">
    <property type="entry name" value="NuoC_fam"/>
    <property type="match status" value="1"/>
</dbReference>
<reference evidence="14" key="4">
    <citation type="submission" date="2025-09" db="UniProtKB">
        <authorList>
            <consortium name="Ensembl"/>
        </authorList>
    </citation>
    <scope>IDENTIFICATION</scope>
</reference>
<evidence type="ECO:0000256" key="1">
    <source>
        <dbReference type="ARBA" id="ARBA00004173"/>
    </source>
</evidence>
<dbReference type="KEGG" id="cin:100183052"/>
<dbReference type="HOGENOM" id="CLU_042628_0_1_1"/>
<dbReference type="GO" id="GO:0005739">
    <property type="term" value="C:mitochondrion"/>
    <property type="evidence" value="ECO:0007669"/>
    <property type="project" value="UniProtKB-SubCell"/>
</dbReference>
<dbReference type="InterPro" id="IPR010218">
    <property type="entry name" value="NADH_DH_suC"/>
</dbReference>